<dbReference type="eggNOG" id="COG0438">
    <property type="taxonomic scope" value="Bacteria"/>
</dbReference>
<dbReference type="EMBL" id="CP003811">
    <property type="protein sequence ID" value="AIQ89384.1"/>
    <property type="molecule type" value="Genomic_DNA"/>
</dbReference>
<dbReference type="KEGG" id="mor:MOC_1629"/>
<dbReference type="InterPro" id="IPR027627">
    <property type="entry name" value="Glycosyltransferase_put"/>
</dbReference>
<gene>
    <name evidence="2" type="ORF">MOC_1629</name>
</gene>
<dbReference type="HOGENOM" id="CLU_865465_0_0_5"/>
<keyword evidence="2" id="KW-0808">Transferase</keyword>
<evidence type="ECO:0000313" key="2">
    <source>
        <dbReference type="EMBL" id="AIQ89384.1"/>
    </source>
</evidence>
<dbReference type="STRING" id="693986.MOC_1629"/>
<keyword evidence="3" id="KW-1185">Reference proteome</keyword>
<reference evidence="2 3" key="1">
    <citation type="journal article" date="2014" name="PLoS ONE">
        <title>Genome Information of Methylobacterium oryzae, a Plant-Probiotic Methylotroph in the Phyllosphere.</title>
        <authorList>
            <person name="Kwak M.J."/>
            <person name="Jeong H."/>
            <person name="Madhaiyan M."/>
            <person name="Lee Y."/>
            <person name="Sa T.M."/>
            <person name="Oh T.K."/>
            <person name="Kim J.F."/>
        </authorList>
    </citation>
    <scope>NUCLEOTIDE SEQUENCE [LARGE SCALE GENOMIC DNA]</scope>
    <source>
        <strain evidence="2 3">CBMB20</strain>
    </source>
</reference>
<proteinExistence type="predicted"/>
<evidence type="ECO:0000313" key="3">
    <source>
        <dbReference type="Proteomes" id="UP000029492"/>
    </source>
</evidence>
<sequence length="300" mass="33297">MRWARILGELGHRVDVSTTYPETHPDDADVDLMLALHAWRSAASIARFKTRYPDRPLIVALTGTDLYHYLAADPEPTLRSLDLADCLIGLHDGVPAALPARHRGKVAVVYQSATARAHRWPISDDAFEILVVAHLRSVKDPLCAARAARRLPAQSRIRIVHLGGARDQIWADRAREEMAHNPRYRWLGDQPGSLVRRWLTRARVMVLSSQQEGGANVVSEAVVAGLPILATDIPGTRGLLGPEHPGYFPVGDDAALAALLRRAEEEPRFLEHLHAFGAERATLFTPAREREALHRIVSRL</sequence>
<dbReference type="Gene3D" id="3.40.50.2000">
    <property type="entry name" value="Glycogen Phosphorylase B"/>
    <property type="match status" value="1"/>
</dbReference>
<dbReference type="GO" id="GO:0016757">
    <property type="term" value="F:glycosyltransferase activity"/>
    <property type="evidence" value="ECO:0007669"/>
    <property type="project" value="InterPro"/>
</dbReference>
<accession>A0A089Q4E8</accession>
<dbReference type="NCBIfam" id="TIGR04348">
    <property type="entry name" value="selenoneine biosynthesis selenosugar synthase SenB"/>
    <property type="match status" value="1"/>
</dbReference>
<name>A0A089Q4E8_9HYPH</name>
<organism evidence="2 3">
    <name type="scientific">Methylobacterium oryzae CBMB20</name>
    <dbReference type="NCBI Taxonomy" id="693986"/>
    <lineage>
        <taxon>Bacteria</taxon>
        <taxon>Pseudomonadati</taxon>
        <taxon>Pseudomonadota</taxon>
        <taxon>Alphaproteobacteria</taxon>
        <taxon>Hyphomicrobiales</taxon>
        <taxon>Methylobacteriaceae</taxon>
        <taxon>Methylobacterium</taxon>
    </lineage>
</organism>
<feature type="domain" description="Glycosyl transferase family 1" evidence="1">
    <location>
        <begin position="121"/>
        <end position="274"/>
    </location>
</feature>
<dbReference type="PANTHER" id="PTHR12526:SF637">
    <property type="entry name" value="GLYCOSYLTRANSFERASE EPSF-RELATED"/>
    <property type="match status" value="1"/>
</dbReference>
<dbReference type="AlphaFoldDB" id="A0A089Q4E8"/>
<protein>
    <submittedName>
        <fullName evidence="2">Glycosyl transferase family protein</fullName>
    </submittedName>
</protein>
<dbReference type="SUPFAM" id="SSF53756">
    <property type="entry name" value="UDP-Glycosyltransferase/glycogen phosphorylase"/>
    <property type="match status" value="1"/>
</dbReference>
<evidence type="ECO:0000259" key="1">
    <source>
        <dbReference type="Pfam" id="PF00534"/>
    </source>
</evidence>
<dbReference type="Pfam" id="PF00534">
    <property type="entry name" value="Glycos_transf_1"/>
    <property type="match status" value="1"/>
</dbReference>
<dbReference type="PANTHER" id="PTHR12526">
    <property type="entry name" value="GLYCOSYLTRANSFERASE"/>
    <property type="match status" value="1"/>
</dbReference>
<dbReference type="Proteomes" id="UP000029492">
    <property type="component" value="Chromosome"/>
</dbReference>
<dbReference type="InterPro" id="IPR001296">
    <property type="entry name" value="Glyco_trans_1"/>
</dbReference>